<feature type="domain" description="Mei2-like C-terminal RNA recognition motif" evidence="2">
    <location>
        <begin position="84"/>
        <end position="118"/>
    </location>
</feature>
<sequence length="118" mass="13004">MAATKNASMAHYAPNLRVKNGFLETVPEVVCKRRSKSEPAVKLTGAGCAAKAKSEWSKGKAKSFPDVKGWTSPGEQPRPPVVQTLMVRNVPNRYTKKMLLQEIDEAGFGDTYDFLHLP</sequence>
<organism evidence="3 4">
    <name type="scientific">Polarella glacialis</name>
    <name type="common">Dinoflagellate</name>
    <dbReference type="NCBI Taxonomy" id="89957"/>
    <lineage>
        <taxon>Eukaryota</taxon>
        <taxon>Sar</taxon>
        <taxon>Alveolata</taxon>
        <taxon>Dinophyceae</taxon>
        <taxon>Suessiales</taxon>
        <taxon>Suessiaceae</taxon>
        <taxon>Polarella</taxon>
    </lineage>
</organism>
<evidence type="ECO:0000256" key="1">
    <source>
        <dbReference type="SAM" id="MobiDB-lite"/>
    </source>
</evidence>
<dbReference type="EMBL" id="CAJNNW010030993">
    <property type="protein sequence ID" value="CAE8705525.1"/>
    <property type="molecule type" value="Genomic_DNA"/>
</dbReference>
<feature type="non-terminal residue" evidence="3">
    <location>
        <position position="118"/>
    </location>
</feature>
<evidence type="ECO:0000313" key="3">
    <source>
        <dbReference type="EMBL" id="CAE8705525.1"/>
    </source>
</evidence>
<dbReference type="InterPro" id="IPR007201">
    <property type="entry name" value="Mei2-like_Rrm_C"/>
</dbReference>
<comment type="caution">
    <text evidence="3">The sequence shown here is derived from an EMBL/GenBank/DDBJ whole genome shotgun (WGS) entry which is preliminary data.</text>
</comment>
<dbReference type="Pfam" id="PF04059">
    <property type="entry name" value="RRM_2"/>
    <property type="match status" value="1"/>
</dbReference>
<dbReference type="Proteomes" id="UP000626109">
    <property type="component" value="Unassembled WGS sequence"/>
</dbReference>
<feature type="region of interest" description="Disordered" evidence="1">
    <location>
        <begin position="61"/>
        <end position="80"/>
    </location>
</feature>
<proteinExistence type="predicted"/>
<protein>
    <recommendedName>
        <fullName evidence="2">Mei2-like C-terminal RNA recognition motif domain-containing protein</fullName>
    </recommendedName>
</protein>
<dbReference type="AlphaFoldDB" id="A0A813KQI7"/>
<accession>A0A813KQI7</accession>
<evidence type="ECO:0000259" key="2">
    <source>
        <dbReference type="Pfam" id="PF04059"/>
    </source>
</evidence>
<name>A0A813KQI7_POLGL</name>
<gene>
    <name evidence="3" type="ORF">PGLA2088_LOCUS33730</name>
</gene>
<reference evidence="3" key="1">
    <citation type="submission" date="2021-02" db="EMBL/GenBank/DDBJ databases">
        <authorList>
            <person name="Dougan E. K."/>
            <person name="Rhodes N."/>
            <person name="Thang M."/>
            <person name="Chan C."/>
        </authorList>
    </citation>
    <scope>NUCLEOTIDE SEQUENCE</scope>
</reference>
<evidence type="ECO:0000313" key="4">
    <source>
        <dbReference type="Proteomes" id="UP000626109"/>
    </source>
</evidence>